<dbReference type="InterPro" id="IPR003018">
    <property type="entry name" value="GAF"/>
</dbReference>
<dbReference type="Pfam" id="PF01590">
    <property type="entry name" value="GAF"/>
    <property type="match status" value="1"/>
</dbReference>
<protein>
    <submittedName>
        <fullName evidence="2">GAF domain-containing protein</fullName>
    </submittedName>
</protein>
<evidence type="ECO:0000313" key="2">
    <source>
        <dbReference type="EMBL" id="GAA3528520.1"/>
    </source>
</evidence>
<organism evidence="2 3">
    <name type="scientific">Nocardioides daeguensis</name>
    <dbReference type="NCBI Taxonomy" id="908359"/>
    <lineage>
        <taxon>Bacteria</taxon>
        <taxon>Bacillati</taxon>
        <taxon>Actinomycetota</taxon>
        <taxon>Actinomycetes</taxon>
        <taxon>Propionibacteriales</taxon>
        <taxon>Nocardioidaceae</taxon>
        <taxon>Nocardioides</taxon>
    </lineage>
</organism>
<gene>
    <name evidence="2" type="ORF">GCM10022263_16380</name>
</gene>
<feature type="domain" description="GAF" evidence="1">
    <location>
        <begin position="71"/>
        <end position="182"/>
    </location>
</feature>
<evidence type="ECO:0000259" key="1">
    <source>
        <dbReference type="Pfam" id="PF01590"/>
    </source>
</evidence>
<comment type="caution">
    <text evidence="2">The sequence shown here is derived from an EMBL/GenBank/DDBJ whole genome shotgun (WGS) entry which is preliminary data.</text>
</comment>
<keyword evidence="3" id="KW-1185">Reference proteome</keyword>
<sequence length="398" mass="42708">MDTGMRAEVAASWHRSAAAGVPADELTAPITLEDNDLRSARAQHPLAPVFPLLDDVLGQAARDCNATMAVADEVGQLLWVCGSGAALRRAESIGFVEGSNWDERLAGTNAPGLALRLDQPSSVVRGEHFRHAVRGWSCAAAPIHDPGSSRLLGVLDVTGGDEIVVPQTMALVRATVRLAEAELARDRLVAREPTERSGRPTVRVEALGRNDALLSVDDDRGHTGRMRLSPRHSELVLLLASAPRGLSGDELSVLVYEDEGGSSTLRAELNRLRHLLGETFFGSRPYRLLSDVSGDWLAVEAMLASGDIAGALRAFRGPLLPRSTAPGVVRLREALTAQLRAAVLHAGQPDLMSSWTRSAWGADDYEMWTRQRDLLPPGSPLWALASGQLARLDSEFAG</sequence>
<accession>A0ABP6V8X9</accession>
<dbReference type="EMBL" id="BAABBB010000009">
    <property type="protein sequence ID" value="GAA3528520.1"/>
    <property type="molecule type" value="Genomic_DNA"/>
</dbReference>
<dbReference type="Proteomes" id="UP001500301">
    <property type="component" value="Unassembled WGS sequence"/>
</dbReference>
<evidence type="ECO:0000313" key="3">
    <source>
        <dbReference type="Proteomes" id="UP001500301"/>
    </source>
</evidence>
<reference evidence="3" key="1">
    <citation type="journal article" date="2019" name="Int. J. Syst. Evol. Microbiol.">
        <title>The Global Catalogue of Microorganisms (GCM) 10K type strain sequencing project: providing services to taxonomists for standard genome sequencing and annotation.</title>
        <authorList>
            <consortium name="The Broad Institute Genomics Platform"/>
            <consortium name="The Broad Institute Genome Sequencing Center for Infectious Disease"/>
            <person name="Wu L."/>
            <person name="Ma J."/>
        </authorList>
    </citation>
    <scope>NUCLEOTIDE SEQUENCE [LARGE SCALE GENOMIC DNA]</scope>
    <source>
        <strain evidence="3">JCM 17460</strain>
    </source>
</reference>
<name>A0ABP6V8X9_9ACTN</name>
<proteinExistence type="predicted"/>
<dbReference type="RefSeq" id="WP_218233266.1">
    <property type="nucleotide sequence ID" value="NZ_BAABBB010000009.1"/>
</dbReference>